<feature type="compositionally biased region" description="Basic and acidic residues" evidence="11">
    <location>
        <begin position="1063"/>
        <end position="1087"/>
    </location>
</feature>
<dbReference type="SUPFAM" id="SSF49265">
    <property type="entry name" value="Fibronectin type III"/>
    <property type="match status" value="3"/>
</dbReference>
<organism evidence="18 19">
    <name type="scientific">Tenebrio molitor</name>
    <name type="common">Yellow mealworm beetle</name>
    <dbReference type="NCBI Taxonomy" id="7067"/>
    <lineage>
        <taxon>Eukaryota</taxon>
        <taxon>Metazoa</taxon>
        <taxon>Ecdysozoa</taxon>
        <taxon>Arthropoda</taxon>
        <taxon>Hexapoda</taxon>
        <taxon>Insecta</taxon>
        <taxon>Pterygota</taxon>
        <taxon>Neoptera</taxon>
        <taxon>Endopterygota</taxon>
        <taxon>Coleoptera</taxon>
        <taxon>Polyphaga</taxon>
        <taxon>Cucujiformia</taxon>
        <taxon>Tenebrionidae</taxon>
        <taxon>Tenebrio</taxon>
    </lineage>
</organism>
<dbReference type="EMBL" id="JABDTM020018757">
    <property type="protein sequence ID" value="KAH0817841.1"/>
    <property type="molecule type" value="Genomic_DNA"/>
</dbReference>
<dbReference type="PROSITE" id="PS50056">
    <property type="entry name" value="TYR_PHOSPHATASE_2"/>
    <property type="match status" value="1"/>
</dbReference>
<reference evidence="18" key="1">
    <citation type="journal article" date="2020" name="J Insects Food Feed">
        <title>The yellow mealworm (Tenebrio molitor) genome: a resource for the emerging insects as food and feed industry.</title>
        <authorList>
            <person name="Eriksson T."/>
            <person name="Andere A."/>
            <person name="Kelstrup H."/>
            <person name="Emery V."/>
            <person name="Picard C."/>
        </authorList>
    </citation>
    <scope>NUCLEOTIDE SEQUENCE</scope>
    <source>
        <strain evidence="18">Stoneville</strain>
        <tissue evidence="18">Whole head</tissue>
    </source>
</reference>
<feature type="region of interest" description="Disordered" evidence="11">
    <location>
        <begin position="836"/>
        <end position="862"/>
    </location>
</feature>
<feature type="transmembrane region" description="Helical" evidence="12">
    <location>
        <begin position="581"/>
        <end position="606"/>
    </location>
</feature>
<feature type="compositionally biased region" description="Basic and acidic residues" evidence="11">
    <location>
        <begin position="531"/>
        <end position="540"/>
    </location>
</feature>
<dbReference type="InterPro" id="IPR001314">
    <property type="entry name" value="Peptidase_S1A"/>
</dbReference>
<evidence type="ECO:0000256" key="4">
    <source>
        <dbReference type="ARBA" id="ARBA00022801"/>
    </source>
</evidence>
<feature type="domain" description="Tyrosine-protein phosphatase" evidence="14">
    <location>
        <begin position="1955"/>
        <end position="2196"/>
    </location>
</feature>
<dbReference type="GO" id="GO:0016020">
    <property type="term" value="C:membrane"/>
    <property type="evidence" value="ECO:0007669"/>
    <property type="project" value="UniProtKB-SubCell"/>
</dbReference>
<feature type="region of interest" description="Disordered" evidence="11">
    <location>
        <begin position="531"/>
        <end position="575"/>
    </location>
</feature>
<evidence type="ECO:0000256" key="6">
    <source>
        <dbReference type="ARBA" id="ARBA00022912"/>
    </source>
</evidence>
<feature type="domain" description="Tyrosine-protein phosphatase" evidence="14">
    <location>
        <begin position="2249"/>
        <end position="2472"/>
    </location>
</feature>
<dbReference type="SMART" id="SM00060">
    <property type="entry name" value="FN3"/>
    <property type="match status" value="3"/>
</dbReference>
<feature type="domain" description="Peptidase S1" evidence="16">
    <location>
        <begin position="44"/>
        <end position="275"/>
    </location>
</feature>
<sequence length="3876" mass="436931">MKLLVFSLVAISLAQAAEWKPAHLHPSTLPRNGQLMKSKISPRITGGEEVEPHSLPYQVGLLIPTDDGTAFCGASLLSPTTVLTAAHCGELSTNIEIVLGAHRIRDNEDTQVRVNSSQVVVHPDWDRLTLQNDLAILRISPAVELNENIQTVALPTRANANDDYLDDVATASGWGLPSDGAETISDVLRSVQVPVGANSGCNLYYFGVIQDTHLCTASDGGKSTCSGDSGGPLVASTGELIGVTSFGISFGCEIGWPAVFTRVTEYLDWIAENSDSRVEGWHSSVPSRSLTSSLVPIAANRASTEKDSIRPLVQFADTSRAFETLQTATCRGGGGVIRERRARVGFASEIATFDSTVSSTPCSGTGDPYKVRWGDFITSEEDIPRRIPPFRGKRRLRDAKMPRPRFCLVAARGRVKPGDHPYQSSESSDHDLLGHGHACPCGDKTSIDPSKTDHHTHCLSKSTHHHNIIGLSHVPANTNHIHPISQSVHVHVHASPKTAHTPKIVPSTCSCHLQEDADAVAEADAALGQTRKLEADDRIEVSNLPPALPPRPPPRPRLDGTLNSRHRARSSNPSHSGIRKYVFWCCVCGGLATILGTLFLAVYFLLRSYTSTLGYFETIPTFVPATMLILTGLCVMSLARRKNRYSYLIKVCGLCCLVCALTCVLVTITTTVIHMNRLQTLRECVYTQKTRTCICYSVLLESHVHADDEIKFVFNSTPDCEVIHGALYSCLRAMFGLSVSGILVCIFSCMLVYQLLSHEKKKMYWEQLELRCRSFYQQHTSGPTSTHGSMRGPPITPTTYCSCCEECRYPPLPMGPQVYPWDSHHPTDRFWTPGRVGNFYSPNPGEDGPSGDTTNRERAHSGWSWRRLPWSRNNSGQNDTQRDNSLTYQVGTSSADSQYGFGTRSGGDAALQGDPNTGSTGSYSVLDNRPPIGGVYVWGPPPPYSNPNSPARRPMQSPARYHHIHHHMHGHESHCQMSEENQFRSSRRTRLHCNKDNYENTTEAEVQQVNDNGESTDSSSCVDRVSHTLPVRKMKKKTDMASVKSTNQQTNSRTNVQSVFGQGKEEAKNEDEHYHEPSVPDKTKQKGEMQQCRFLPRLQGVENAAFQKQENSPQKPETSESEVYFADVSSCCNISVRNDGQDSSLYDEALESQKSRLMSLQKPECKESSSQLLQNFQENISSSTVTEDEDYLAHRMGNRQMSTRSRMPFPLPTSDELTEFTAETCMQLLPKDISQNSLCSSVQTPLTETTDDGFTPVDCCNYFPEKNPDHHRTFTEHFLAPDAQYEVVQDQVRQNSSNLTNTISGLNNFGPNYYNQNKTNFNYNATSPKNVPPKSLNLNAQSPSRRNIGSNISALIQNLGGNPAGLLYGEPNSADDEEIQGQACHSDGTMDSGWHSGSEKIENKKQDANEPVNCSKMIYLFVIVFISVVGSDCQSDFFALVRKNDTTYHCITNSSYALSWIDEEVTRIHGDHGIFHGGEALAVEAGDLEVAGIPYISVIVDGASFFGPNLQNTDRNVPQAIPFWDNQNSLEGNVSKLVLDRRWEEFHTFVTGNSTNQQVISQLKENFVVPFSLRTDGSANISLCGPKGFEDCYYFHLQYRNVDITWSSFGHLENNTAKMNTIIFHPDDLPLYLTSQKWSHFLLEKNSKFLSLSKTEDLKVTTIFNTSFVKPTLITRMLVRSENGGPGFWKIHTYQYFYTEKEHTSEIGWLETIGDSFCVAMFVAMCSSCRLKLTVREGCHEDAVVVADKLFMSKPRWMEVKIFGKRGNSSGLCLFVSTVGTKTKAQFWVVASVRQCQEHEFRRITLNRKAKCQLIGSGTHDTIQFDENATQSGQVPNSQTRSSTTSAVAAYDCPQNTLGKYCIPCSLLFSGGCISTKICERVGSESACSTSKPESTWFDTVPQVLHISIALVLVLFSLIIVGCACGSKPRQKPHSSGEIVVGDVGRPQTRICSKPVASEKFCDYVKMGVQNNDLHFQCLKVLKHTSTSSYDRVNNNLIVDDVDMCYGDGYQVPGAYLVAEVPQRNEIPEFWKQIWKHQVEHIVLLDDSSATKYWPQRNKITFDDFYIVLVSCKIFADYEHRKFILTREDQLHQVDQYRYVSWPKDGLPLSAVNLVPFIQKLSTIPLSSEYPILIQCSSDLTGTGLVLLCDMCLRSAKREGTVDVFRNFQRLVQYSHNWVSDDAAYYIFAHLVVMECLCGVDTSVSCKDLQPNLLKGKVQRDDKYLKGTAWWDTTMTAVVRENSIYFKLIAPAKKNQVRLESYLPEMLNNSDIAKLNTVMVDGFRSPQKFTVTQQPTRTTLEAYWKLMQTANASAVILLHNTVSCSFWPDEDHPEVYPSESMTLYHQDTQSLDCGDLIKIKMMCESEADRTIDILLMKKWKIDSHRPESVPDFVKFCLKSEEILKRSSRVVVTCYDGVGASGLYLAMLYNMGKMKLEKTCDVCNAVRVVRSSNGQFMQKQEQLAFLWDAARSYLEEVGLHNEEKIIRFHLKINAKDKLFEIDKLKNGNYKTNKPQKQNTTCEMKYIVENEWSHFVVKNEKGKFVLMHVNKDSYEPVLDDEQITNITKIFIPRRKNTALWKFHEIRPLIFVGEEFKEMRFGPALDPTDGLVCISFFVVMDPQCVLTLKMSKTNNQNEVLKEQKYRGKINQWTGVTFSERLIKQEPVAFSLDYSCSTPQVTDFRMISSTRKGKCQLLTGDQNDVISLEDAENQETSDFNVAKEIQSLYKDSVAMPPPDQNSSEDTRAKICEKYENQVRCSCSASYLGKDCVSIPEKVRNLNFVGIASGTVRLEWERPLQVNGDFSHYVVEYQFISYSKCTTNGPSSPPTTLNVTVPFVELPQLIAFAKYSFSVSAANSQYRGLSQTVFGTTPETHDVFDDETPEILAITPKNVSAEVELSSVECSKFRGPLWINVTTTCLNEWCRDTTSQNFQYESNSTLIVLPNLVPFSNYTLKIRFCRSKVSCSNIVKKRQFQTKAAAPGSVLSLLVYSKNDSTISFRWRPPYPPRGVLEYYRIDCGRISKRLQVNSSCALWPEYQCFTLSNLDKNKSYNISVRAKNKQSHDLSPPLYTKATTSIEPSDAPLDATIHWTPKDSLVLTWEHPNVANGDIKFFTISIAETEKETNRVTKMFNATDKRYSLRYQYEARVHLLPSTRYTISISANNGCEGKEVTFEETSPPSTPKFETVPRISSVGDKIVLETVSIRNSTDQRVSQRRLYVLVLDQSENDLQFSELLNSSASRVVLECKLSSLFVSNLIIGDYRNVADCDGHLNVSLQLGSCYNITIILTNSFANKRRQSSYSQFVCHSEQENQEIELSNPLREGPNAWNDDERGAKIYSKPVKTTDFLDYVKSSWKNGDLVRQHEEILNEGSTYETITENLWLDYIDTEFMDGQQVRKSHLAGKVPEPDQFALFWKLIWNENITHIILLDNCYDGDETSAGSYWLVNDEDLQRHNLVLSCDSCDIFADYECRRFILTYKKTSRHIVLYRYCSWSNTSTTLSSLPLMPFFQTTSKIPLNPKSPILVQCSTGVEGTGFALLCDLCLRTASRDGTVDVLKTSHRLVKCDENLANNTNYYLLAHLVILEKCLKIDTSIKCDSFNTNMPMILSDRATHQFFKYVANTQWLDEKKYETKNKPVRKVHFIASYGPDCDDVSASWDMKTIDDFRCVGKFTLTKEPKPDSLFQFWNLIAKKDISMIVSLNKMSALQTWPDKNYSQIVLSKYITLEYQNSKTFKCYDWITAKIIIGDTTVLRFYSVKYVLISWDFQKTIEIIAVNNWSWDGSRPEDVSDFVNFCNETNTILKKSNSVLVMSHNGIKDSGLYIAMLYNMKKMEVEGVCDVPTSVRMVRRHSPEFAVDEKQFTFLFEAARNYLREVRLYEVN</sequence>
<dbReference type="InterPro" id="IPR003961">
    <property type="entry name" value="FN3_dom"/>
</dbReference>
<dbReference type="InterPro" id="IPR018114">
    <property type="entry name" value="TRYPSIN_HIS"/>
</dbReference>
<protein>
    <submittedName>
        <fullName evidence="18">Uncharacterized protein</fullName>
    </submittedName>
</protein>
<evidence type="ECO:0000259" key="16">
    <source>
        <dbReference type="PROSITE" id="PS50240"/>
    </source>
</evidence>
<dbReference type="InterPro" id="IPR000242">
    <property type="entry name" value="PTP_cat"/>
</dbReference>
<reference evidence="18" key="2">
    <citation type="submission" date="2021-08" db="EMBL/GenBank/DDBJ databases">
        <authorList>
            <person name="Eriksson T."/>
        </authorList>
    </citation>
    <scope>NUCLEOTIDE SEQUENCE</scope>
    <source>
        <strain evidence="18">Stoneville</strain>
        <tissue evidence="18">Whole head</tissue>
    </source>
</reference>
<dbReference type="PANTHER" id="PTHR39952">
    <property type="entry name" value="FI02073P"/>
    <property type="match status" value="1"/>
</dbReference>
<gene>
    <name evidence="18" type="ORF">GEV33_004953</name>
</gene>
<dbReference type="Gene3D" id="3.90.190.10">
    <property type="entry name" value="Protein tyrosine phosphatase superfamily"/>
    <property type="match status" value="4"/>
</dbReference>
<dbReference type="Pfam" id="PF00102">
    <property type="entry name" value="Y_phosphatase"/>
    <property type="match status" value="4"/>
</dbReference>
<name>A0A8J6HPT1_TENMO</name>
<evidence type="ECO:0000256" key="9">
    <source>
        <dbReference type="ARBA" id="ARBA00023157"/>
    </source>
</evidence>
<dbReference type="InterPro" id="IPR003595">
    <property type="entry name" value="Tyr_Pase_cat"/>
</dbReference>
<keyword evidence="8" id="KW-0865">Zymogen</keyword>
<dbReference type="Pfam" id="PF00041">
    <property type="entry name" value="fn3"/>
    <property type="match status" value="2"/>
</dbReference>
<keyword evidence="4 10" id="KW-0378">Hydrolase</keyword>
<dbReference type="CDD" id="cd00190">
    <property type="entry name" value="Tryp_SPc"/>
    <property type="match status" value="1"/>
</dbReference>
<dbReference type="GO" id="GO:0004725">
    <property type="term" value="F:protein tyrosine phosphatase activity"/>
    <property type="evidence" value="ECO:0007669"/>
    <property type="project" value="InterPro"/>
</dbReference>
<keyword evidence="6" id="KW-0904">Protein phosphatase</keyword>
<evidence type="ECO:0000256" key="8">
    <source>
        <dbReference type="ARBA" id="ARBA00023145"/>
    </source>
</evidence>
<feature type="compositionally biased region" description="Pro residues" evidence="11">
    <location>
        <begin position="546"/>
        <end position="555"/>
    </location>
</feature>
<feature type="transmembrane region" description="Helical" evidence="12">
    <location>
        <begin position="645"/>
        <end position="673"/>
    </location>
</feature>
<dbReference type="Gene3D" id="2.40.10.10">
    <property type="entry name" value="Trypsin-like serine proteases"/>
    <property type="match status" value="2"/>
</dbReference>
<evidence type="ECO:0000256" key="10">
    <source>
        <dbReference type="RuleBase" id="RU363034"/>
    </source>
</evidence>
<keyword evidence="2 10" id="KW-0645">Protease</keyword>
<feature type="region of interest" description="Disordered" evidence="11">
    <location>
        <begin position="1324"/>
        <end position="1343"/>
    </location>
</feature>
<dbReference type="Gene3D" id="2.60.40.10">
    <property type="entry name" value="Immunoglobulins"/>
    <property type="match status" value="3"/>
</dbReference>
<feature type="region of interest" description="Disordered" evidence="11">
    <location>
        <begin position="1383"/>
        <end position="1407"/>
    </location>
</feature>
<dbReference type="InterPro" id="IPR033116">
    <property type="entry name" value="TRYPSIN_SER"/>
</dbReference>
<evidence type="ECO:0000256" key="12">
    <source>
        <dbReference type="SAM" id="Phobius"/>
    </source>
</evidence>
<feature type="domain" description="Fibronectin type-III" evidence="17">
    <location>
        <begin position="3079"/>
        <end position="3187"/>
    </location>
</feature>
<evidence type="ECO:0000256" key="3">
    <source>
        <dbReference type="ARBA" id="ARBA00022729"/>
    </source>
</evidence>
<evidence type="ECO:0000256" key="2">
    <source>
        <dbReference type="ARBA" id="ARBA00022670"/>
    </source>
</evidence>
<dbReference type="SUPFAM" id="SSF50494">
    <property type="entry name" value="Trypsin-like serine proteases"/>
    <property type="match status" value="1"/>
</dbReference>
<dbReference type="Pfam" id="PF00089">
    <property type="entry name" value="Trypsin"/>
    <property type="match status" value="1"/>
</dbReference>
<dbReference type="PROSITE" id="PS50240">
    <property type="entry name" value="TRYPSIN_DOM"/>
    <property type="match status" value="1"/>
</dbReference>
<comment type="subcellular location">
    <subcellularLocation>
        <location evidence="1">Membrane</location>
        <topology evidence="1">Single-pass membrane protein</topology>
    </subcellularLocation>
</comment>
<evidence type="ECO:0000256" key="13">
    <source>
        <dbReference type="SAM" id="SignalP"/>
    </source>
</evidence>
<accession>A0A8J6HPT1</accession>
<dbReference type="GO" id="GO:0004252">
    <property type="term" value="F:serine-type endopeptidase activity"/>
    <property type="evidence" value="ECO:0007669"/>
    <property type="project" value="InterPro"/>
</dbReference>
<dbReference type="GO" id="GO:0009653">
    <property type="term" value="P:anatomical structure morphogenesis"/>
    <property type="evidence" value="ECO:0007669"/>
    <property type="project" value="UniProtKB-ARBA"/>
</dbReference>
<evidence type="ECO:0000313" key="19">
    <source>
        <dbReference type="Proteomes" id="UP000719412"/>
    </source>
</evidence>
<dbReference type="PRINTS" id="PR00722">
    <property type="entry name" value="CHYMOTRYPSIN"/>
</dbReference>
<evidence type="ECO:0000313" key="18">
    <source>
        <dbReference type="EMBL" id="KAH0817841.1"/>
    </source>
</evidence>
<dbReference type="CDD" id="cd00063">
    <property type="entry name" value="FN3"/>
    <property type="match status" value="3"/>
</dbReference>
<dbReference type="InterPro" id="IPR036116">
    <property type="entry name" value="FN3_sf"/>
</dbReference>
<feature type="domain" description="Fibronectin type-III" evidence="17">
    <location>
        <begin position="2977"/>
        <end position="3077"/>
    </location>
</feature>
<feature type="compositionally biased region" description="Polar residues" evidence="11">
    <location>
        <begin position="914"/>
        <end position="925"/>
    </location>
</feature>
<feature type="domain" description="Tyrosine-protein phosphatase" evidence="14">
    <location>
        <begin position="3339"/>
        <end position="3582"/>
    </location>
</feature>
<dbReference type="GO" id="GO:0006508">
    <property type="term" value="P:proteolysis"/>
    <property type="evidence" value="ECO:0007669"/>
    <property type="project" value="UniProtKB-KW"/>
</dbReference>
<dbReference type="PROSITE" id="PS00134">
    <property type="entry name" value="TRYPSIN_HIS"/>
    <property type="match status" value="1"/>
</dbReference>
<evidence type="ECO:0000256" key="11">
    <source>
        <dbReference type="SAM" id="MobiDB-lite"/>
    </source>
</evidence>
<evidence type="ECO:0000259" key="14">
    <source>
        <dbReference type="PROSITE" id="PS50055"/>
    </source>
</evidence>
<dbReference type="PANTHER" id="PTHR39952:SF1">
    <property type="match status" value="1"/>
</dbReference>
<feature type="domain" description="Tyrosine specific protein phosphatases" evidence="15">
    <location>
        <begin position="2390"/>
        <end position="2463"/>
    </location>
</feature>
<evidence type="ECO:0000256" key="7">
    <source>
        <dbReference type="ARBA" id="ARBA00023136"/>
    </source>
</evidence>
<dbReference type="SMART" id="SM00194">
    <property type="entry name" value="PTPc"/>
    <property type="match status" value="1"/>
</dbReference>
<keyword evidence="19" id="KW-1185">Reference proteome</keyword>
<keyword evidence="5 10" id="KW-0720">Serine protease</keyword>
<feature type="chain" id="PRO_5035145264" evidence="13">
    <location>
        <begin position="17"/>
        <end position="3876"/>
    </location>
</feature>
<keyword evidence="7 12" id="KW-0472">Membrane</keyword>
<proteinExistence type="predicted"/>
<comment type="caution">
    <text evidence="18">The sequence shown here is derived from an EMBL/GenBank/DDBJ whole genome shotgun (WGS) entry which is preliminary data.</text>
</comment>
<keyword evidence="3 13" id="KW-0732">Signal</keyword>
<dbReference type="PROSITE" id="PS50055">
    <property type="entry name" value="TYR_PHOSPHATASE_PTP"/>
    <property type="match status" value="4"/>
</dbReference>
<dbReference type="PROSITE" id="PS00135">
    <property type="entry name" value="TRYPSIN_SER"/>
    <property type="match status" value="1"/>
</dbReference>
<dbReference type="GO" id="GO:0048666">
    <property type="term" value="P:neuron development"/>
    <property type="evidence" value="ECO:0007669"/>
    <property type="project" value="UniProtKB-ARBA"/>
</dbReference>
<dbReference type="InterPro" id="IPR009003">
    <property type="entry name" value="Peptidase_S1_PA"/>
</dbReference>
<evidence type="ECO:0000259" key="15">
    <source>
        <dbReference type="PROSITE" id="PS50056"/>
    </source>
</evidence>
<feature type="region of interest" description="Disordered" evidence="11">
    <location>
        <begin position="890"/>
        <end position="927"/>
    </location>
</feature>
<keyword evidence="12" id="KW-1133">Transmembrane helix</keyword>
<feature type="transmembrane region" description="Helical" evidence="12">
    <location>
        <begin position="618"/>
        <end position="639"/>
    </location>
</feature>
<dbReference type="InterPro" id="IPR043504">
    <property type="entry name" value="Peptidase_S1_PA_chymotrypsin"/>
</dbReference>
<dbReference type="FunFam" id="2.40.10.10:FF:000025">
    <property type="entry name" value="serine proteases 1/2"/>
    <property type="match status" value="1"/>
</dbReference>
<dbReference type="SMART" id="SM00020">
    <property type="entry name" value="Tryp_SPc"/>
    <property type="match status" value="1"/>
</dbReference>
<keyword evidence="12" id="KW-0812">Transmembrane</keyword>
<dbReference type="InterPro" id="IPR000387">
    <property type="entry name" value="Tyr_Pase_dom"/>
</dbReference>
<feature type="domain" description="Tyrosine-protein phosphatase" evidence="14">
    <location>
        <begin position="3647"/>
        <end position="3866"/>
    </location>
</feature>
<feature type="compositionally biased region" description="Polar residues" evidence="11">
    <location>
        <begin position="1043"/>
        <end position="1060"/>
    </location>
</feature>
<feature type="compositionally biased region" description="Basic and acidic residues" evidence="11">
    <location>
        <begin position="1397"/>
        <end position="1407"/>
    </location>
</feature>
<feature type="region of interest" description="Disordered" evidence="11">
    <location>
        <begin position="1035"/>
        <end position="1088"/>
    </location>
</feature>
<evidence type="ECO:0000256" key="1">
    <source>
        <dbReference type="ARBA" id="ARBA00004167"/>
    </source>
</evidence>
<dbReference type="InterPro" id="IPR029021">
    <property type="entry name" value="Prot-tyrosine_phosphatase-like"/>
</dbReference>
<dbReference type="PROSITE" id="PS50853">
    <property type="entry name" value="FN3"/>
    <property type="match status" value="3"/>
</dbReference>
<keyword evidence="9" id="KW-1015">Disulfide bond</keyword>
<dbReference type="InterPro" id="IPR013783">
    <property type="entry name" value="Ig-like_fold"/>
</dbReference>
<evidence type="ECO:0000256" key="5">
    <source>
        <dbReference type="ARBA" id="ARBA00022825"/>
    </source>
</evidence>
<feature type="transmembrane region" description="Helical" evidence="12">
    <location>
        <begin position="733"/>
        <end position="756"/>
    </location>
</feature>
<dbReference type="FunFam" id="2.40.10.10:FF:000068">
    <property type="entry name" value="transmembrane protease serine 2"/>
    <property type="match status" value="1"/>
</dbReference>
<feature type="domain" description="Fibronectin type-III" evidence="17">
    <location>
        <begin position="2773"/>
        <end position="2871"/>
    </location>
</feature>
<dbReference type="Proteomes" id="UP000719412">
    <property type="component" value="Unassembled WGS sequence"/>
</dbReference>
<feature type="signal peptide" evidence="13">
    <location>
        <begin position="1"/>
        <end position="16"/>
    </location>
</feature>
<evidence type="ECO:0000259" key="17">
    <source>
        <dbReference type="PROSITE" id="PS50853"/>
    </source>
</evidence>
<dbReference type="InterPro" id="IPR001254">
    <property type="entry name" value="Trypsin_dom"/>
</dbReference>
<dbReference type="SMART" id="SM00404">
    <property type="entry name" value="PTPc_motif"/>
    <property type="match status" value="4"/>
</dbReference>
<dbReference type="SUPFAM" id="SSF52799">
    <property type="entry name" value="(Phosphotyrosine protein) phosphatases II"/>
    <property type="match status" value="4"/>
</dbReference>